<feature type="region of interest" description="Disordered" evidence="1">
    <location>
        <begin position="1"/>
        <end position="45"/>
    </location>
</feature>
<evidence type="ECO:0000313" key="2">
    <source>
        <dbReference type="EMBL" id="PTM77146.1"/>
    </source>
</evidence>
<reference evidence="2 3" key="1">
    <citation type="submission" date="2018-04" db="EMBL/GenBank/DDBJ databases">
        <title>Genomic Encyclopedia of Type Strains, Phase III (KMG-III): the genomes of soil and plant-associated and newly described type strains.</title>
        <authorList>
            <person name="Whitman W."/>
        </authorList>
    </citation>
    <scope>NUCLEOTIDE SEQUENCE [LARGE SCALE GENOMIC DNA]</scope>
    <source>
        <strain evidence="2 3">JA192</strain>
    </source>
</reference>
<protein>
    <submittedName>
        <fullName evidence="2">Uncharacterized protein</fullName>
    </submittedName>
</protein>
<name>A0ABX5JA30_9RHOB</name>
<sequence>MPSEGLSGLPMQTPRSAEGRRAGARPDAPATAPHPTVPQPPDHWLTEAEVPPALRVAEALVAYLAQGLARYRALVTLASTAPQVPPSDRMLITIAPAGPRELRLVLFLPGQDSLRLDLIDLGIYRLLGSGLPMEGGGLRLIPIPAFSRLQAEGAVLRKDVVYRIAPLDALPDDNEAMGG</sequence>
<comment type="caution">
    <text evidence="2">The sequence shown here is derived from an EMBL/GenBank/DDBJ whole genome shotgun (WGS) entry which is preliminary data.</text>
</comment>
<gene>
    <name evidence="2" type="ORF">C8J29_10672</name>
</gene>
<keyword evidence="3" id="KW-1185">Reference proteome</keyword>
<evidence type="ECO:0000313" key="3">
    <source>
        <dbReference type="Proteomes" id="UP000240800"/>
    </source>
</evidence>
<dbReference type="EMBL" id="PZZW01000006">
    <property type="protein sequence ID" value="PTM77146.1"/>
    <property type="molecule type" value="Genomic_DNA"/>
</dbReference>
<dbReference type="Proteomes" id="UP000240800">
    <property type="component" value="Unassembled WGS sequence"/>
</dbReference>
<proteinExistence type="predicted"/>
<organism evidence="2 3">
    <name type="scientific">Cereibacter johrii</name>
    <dbReference type="NCBI Taxonomy" id="445629"/>
    <lineage>
        <taxon>Bacteria</taxon>
        <taxon>Pseudomonadati</taxon>
        <taxon>Pseudomonadota</taxon>
        <taxon>Alphaproteobacteria</taxon>
        <taxon>Rhodobacterales</taxon>
        <taxon>Paracoccaceae</taxon>
        <taxon>Cereibacter</taxon>
    </lineage>
</organism>
<evidence type="ECO:0000256" key="1">
    <source>
        <dbReference type="SAM" id="MobiDB-lite"/>
    </source>
</evidence>
<accession>A0ABX5JA30</accession>